<dbReference type="Proteomes" id="UP000036458">
    <property type="component" value="Chromosome"/>
</dbReference>
<dbReference type="OrthoDB" id="9812068at2"/>
<dbReference type="InterPro" id="IPR029045">
    <property type="entry name" value="ClpP/crotonase-like_dom_sf"/>
</dbReference>
<organism evidence="7 8">
    <name type="scientific">Rufibacter radiotolerans</name>
    <dbReference type="NCBI Taxonomy" id="1379910"/>
    <lineage>
        <taxon>Bacteria</taxon>
        <taxon>Pseudomonadati</taxon>
        <taxon>Bacteroidota</taxon>
        <taxon>Cytophagia</taxon>
        <taxon>Cytophagales</taxon>
        <taxon>Hymenobacteraceae</taxon>
        <taxon>Rufibacter</taxon>
    </lineage>
</organism>
<dbReference type="EMBL" id="CP010777">
    <property type="protein sequence ID" value="AKQ46205.1"/>
    <property type="molecule type" value="Genomic_DNA"/>
</dbReference>
<dbReference type="InterPro" id="IPR020992">
    <property type="entry name" value="Tail_Prtase_C"/>
</dbReference>
<evidence type="ECO:0000259" key="6">
    <source>
        <dbReference type="PROSITE" id="PS50106"/>
    </source>
</evidence>
<comment type="similarity">
    <text evidence="1 5">Belongs to the peptidase S41A family.</text>
</comment>
<evidence type="ECO:0000313" key="7">
    <source>
        <dbReference type="EMBL" id="AKQ46205.1"/>
    </source>
</evidence>
<dbReference type="GO" id="GO:0008236">
    <property type="term" value="F:serine-type peptidase activity"/>
    <property type="evidence" value="ECO:0007669"/>
    <property type="project" value="UniProtKB-KW"/>
</dbReference>
<sequence length="702" mass="78478">MFSLKTKLVALGTAASVVFGVTSYKLLEPQGEVRDQKTEVLSKVLLQGLSSAHYAPEKLDDNFSKKAFKLYLERLDYNKKFLLKSDVDQLMAYQTQLDDEFKNGSFKFFDLSMSLFQQRLNEAESYYKEILDKPFNFDQEETIEVKPEKLKFASSPAALKEEWRKYLKYQALIRVADAIDSQQKADTAGSKEPKKTPEAIEADARKKLKENYDDLFKRMKQLENEDWRSSYLNSFANIYDPHTEYYAPKEKEDFDFEFSGRLEGIGAVLQEKDGFIKVSEITPGSPSYLQGELKAGDMILKVAQGNDEPVDIQGMRIDKAVSLIRGKKGTEVRLHVKKVDGSMKIIPIIRDVVVREEGYAKSLLIKGPKPIGYIHLPAFYADFKNAGGRNSGKDVAAEVQKLKQENAAGIILDLRNNGGGSLQDVVDMVGLFIKSGPVVQVKSANGPAAVLDDRDSQVQFGGPLVVLVNENSASASEIMAAAIQDYKRGLIVGSSTYGKGTVQQFFDLDQVLPASFDGVKPLGHLKLTTQKYYRISGKTVQLRGVTPDVLLPDTYTYLKYGEKEQEYALPFDEIQPAKFTAWSSPNFSIEKLKATSKARVDKSPTFSLINQTALRLKERTENSTRSLKLSTYLAEERKSQEESKKLDAVRKNIPQLDVAGLKPDVTKLAGDTAASARFQAFTRNAKKDLYIQEAVAIMRSGL</sequence>
<dbReference type="SUPFAM" id="SSF50156">
    <property type="entry name" value="PDZ domain-like"/>
    <property type="match status" value="1"/>
</dbReference>
<dbReference type="SMART" id="SM00245">
    <property type="entry name" value="TSPc"/>
    <property type="match status" value="1"/>
</dbReference>
<dbReference type="GO" id="GO:0006508">
    <property type="term" value="P:proteolysis"/>
    <property type="evidence" value="ECO:0007669"/>
    <property type="project" value="UniProtKB-KW"/>
</dbReference>
<dbReference type="Pfam" id="PF11818">
    <property type="entry name" value="DUF3340"/>
    <property type="match status" value="1"/>
</dbReference>
<dbReference type="CDD" id="cd06782">
    <property type="entry name" value="cpPDZ_CPP-like"/>
    <property type="match status" value="1"/>
</dbReference>
<dbReference type="KEGG" id="ruf:TH63_12160"/>
<name>A0A0H4VK82_9BACT</name>
<dbReference type="Pfam" id="PF00595">
    <property type="entry name" value="PDZ"/>
    <property type="match status" value="1"/>
</dbReference>
<dbReference type="InterPro" id="IPR040573">
    <property type="entry name" value="TSP_N"/>
</dbReference>
<evidence type="ECO:0000256" key="1">
    <source>
        <dbReference type="ARBA" id="ARBA00009179"/>
    </source>
</evidence>
<protein>
    <submittedName>
        <fullName evidence="7">Carboxyl-terminal protease</fullName>
    </submittedName>
</protein>
<dbReference type="InterPro" id="IPR005151">
    <property type="entry name" value="Tail-specific_protease"/>
</dbReference>
<feature type="domain" description="PDZ" evidence="6">
    <location>
        <begin position="253"/>
        <end position="325"/>
    </location>
</feature>
<dbReference type="GO" id="GO:0030288">
    <property type="term" value="C:outer membrane-bounded periplasmic space"/>
    <property type="evidence" value="ECO:0007669"/>
    <property type="project" value="TreeGrafter"/>
</dbReference>
<evidence type="ECO:0000256" key="3">
    <source>
        <dbReference type="ARBA" id="ARBA00022801"/>
    </source>
</evidence>
<dbReference type="GO" id="GO:0004175">
    <property type="term" value="F:endopeptidase activity"/>
    <property type="evidence" value="ECO:0007669"/>
    <property type="project" value="TreeGrafter"/>
</dbReference>
<dbReference type="InterPro" id="IPR004447">
    <property type="entry name" value="Peptidase_S41A"/>
</dbReference>
<dbReference type="Pfam" id="PF17804">
    <property type="entry name" value="TSP_NTD"/>
    <property type="match status" value="1"/>
</dbReference>
<dbReference type="RefSeq" id="WP_048921164.1">
    <property type="nucleotide sequence ID" value="NZ_CP010777.1"/>
</dbReference>
<evidence type="ECO:0000256" key="2">
    <source>
        <dbReference type="ARBA" id="ARBA00022670"/>
    </source>
</evidence>
<dbReference type="NCBIfam" id="TIGR00225">
    <property type="entry name" value="prc"/>
    <property type="match status" value="1"/>
</dbReference>
<dbReference type="CDD" id="cd07560">
    <property type="entry name" value="Peptidase_S41_CPP"/>
    <property type="match status" value="1"/>
</dbReference>
<evidence type="ECO:0000313" key="8">
    <source>
        <dbReference type="Proteomes" id="UP000036458"/>
    </source>
</evidence>
<dbReference type="PATRIC" id="fig|1379910.4.peg.2639"/>
<accession>A0A0H4VK82</accession>
<dbReference type="PROSITE" id="PS50106">
    <property type="entry name" value="PDZ"/>
    <property type="match status" value="1"/>
</dbReference>
<evidence type="ECO:0000256" key="4">
    <source>
        <dbReference type="ARBA" id="ARBA00022825"/>
    </source>
</evidence>
<keyword evidence="4 5" id="KW-0720">Serine protease</keyword>
<dbReference type="Gene3D" id="3.90.226.10">
    <property type="entry name" value="2-enoyl-CoA Hydratase, Chain A, domain 1"/>
    <property type="match status" value="1"/>
</dbReference>
<keyword evidence="8" id="KW-1185">Reference proteome</keyword>
<gene>
    <name evidence="7" type="ORF">TH63_12160</name>
</gene>
<dbReference type="PANTHER" id="PTHR32060">
    <property type="entry name" value="TAIL-SPECIFIC PROTEASE"/>
    <property type="match status" value="1"/>
</dbReference>
<proteinExistence type="inferred from homology"/>
<dbReference type="Gene3D" id="2.30.42.10">
    <property type="match status" value="1"/>
</dbReference>
<dbReference type="GO" id="GO:0007165">
    <property type="term" value="P:signal transduction"/>
    <property type="evidence" value="ECO:0007669"/>
    <property type="project" value="TreeGrafter"/>
</dbReference>
<dbReference type="SUPFAM" id="SSF52096">
    <property type="entry name" value="ClpP/crotonase"/>
    <property type="match status" value="1"/>
</dbReference>
<dbReference type="InterPro" id="IPR036034">
    <property type="entry name" value="PDZ_sf"/>
</dbReference>
<dbReference type="InterPro" id="IPR001478">
    <property type="entry name" value="PDZ"/>
</dbReference>
<reference evidence="7 8" key="1">
    <citation type="submission" date="2015-01" db="EMBL/GenBank/DDBJ databases">
        <title>Rufibacter sp./DG31D/ whole genome sequencing.</title>
        <authorList>
            <person name="Kim M.K."/>
            <person name="Srinivasan S."/>
            <person name="Lee J.-J."/>
        </authorList>
    </citation>
    <scope>NUCLEOTIDE SEQUENCE [LARGE SCALE GENOMIC DNA]</scope>
    <source>
        <strain evidence="7 8">DG31D</strain>
    </source>
</reference>
<dbReference type="PANTHER" id="PTHR32060:SF22">
    <property type="entry name" value="CARBOXYL-TERMINAL-PROCESSING PEPTIDASE 3, CHLOROPLASTIC"/>
    <property type="match status" value="1"/>
</dbReference>
<dbReference type="Pfam" id="PF03572">
    <property type="entry name" value="Peptidase_S41"/>
    <property type="match status" value="1"/>
</dbReference>
<keyword evidence="3 5" id="KW-0378">Hydrolase</keyword>
<keyword evidence="2 5" id="KW-0645">Protease</keyword>
<dbReference type="AlphaFoldDB" id="A0A0H4VK82"/>
<dbReference type="SMART" id="SM00228">
    <property type="entry name" value="PDZ"/>
    <property type="match status" value="1"/>
</dbReference>
<evidence type="ECO:0000256" key="5">
    <source>
        <dbReference type="RuleBase" id="RU004404"/>
    </source>
</evidence>